<proteinExistence type="predicted"/>
<dbReference type="AlphaFoldDB" id="A0A812TRA5"/>
<dbReference type="EMBL" id="CAJNDS010002612">
    <property type="protein sequence ID" value="CAE7544980.1"/>
    <property type="molecule type" value="Genomic_DNA"/>
</dbReference>
<gene>
    <name evidence="1" type="primary">UBP19</name>
    <name evidence="1" type="ORF">SNAT2548_LOCUS30577</name>
</gene>
<dbReference type="OrthoDB" id="405858at2759"/>
<evidence type="ECO:0000313" key="1">
    <source>
        <dbReference type="EMBL" id="CAE7544980.1"/>
    </source>
</evidence>
<evidence type="ECO:0000313" key="2">
    <source>
        <dbReference type="Proteomes" id="UP000604046"/>
    </source>
</evidence>
<reference evidence="1" key="1">
    <citation type="submission" date="2021-02" db="EMBL/GenBank/DDBJ databases">
        <authorList>
            <person name="Dougan E. K."/>
            <person name="Rhodes N."/>
            <person name="Thang M."/>
            <person name="Chan C."/>
        </authorList>
    </citation>
    <scope>NUCLEOTIDE SEQUENCE</scope>
</reference>
<name>A0A812TRA5_9DINO</name>
<organism evidence="1 2">
    <name type="scientific">Symbiodinium natans</name>
    <dbReference type="NCBI Taxonomy" id="878477"/>
    <lineage>
        <taxon>Eukaryota</taxon>
        <taxon>Sar</taxon>
        <taxon>Alveolata</taxon>
        <taxon>Dinophyceae</taxon>
        <taxon>Suessiales</taxon>
        <taxon>Symbiodiniaceae</taxon>
        <taxon>Symbiodinium</taxon>
    </lineage>
</organism>
<protein>
    <submittedName>
        <fullName evidence="1">UBP19 protein</fullName>
    </submittedName>
</protein>
<comment type="caution">
    <text evidence="1">The sequence shown here is derived from an EMBL/GenBank/DDBJ whole genome shotgun (WGS) entry which is preliminary data.</text>
</comment>
<dbReference type="Proteomes" id="UP000604046">
    <property type="component" value="Unassembled WGS sequence"/>
</dbReference>
<sequence length="171" mass="19384">MWWLQLFSCGRGCECLAARECECSRARASCDRVICVRTGDRAQSDRRMPESVTGIPNLDNDADFSNFLCGQAQRSKDPSGFPPDTQDTSDFWHRLQGLWYRQIDGLCVGEICGDSMLWHIHWRIPQGETPLQVLASDVIMFELDGCVNLGKVHLHAQASIHWSDGDVWLQK</sequence>
<keyword evidence="2" id="KW-1185">Reference proteome</keyword>
<accession>A0A812TRA5</accession>